<evidence type="ECO:0000256" key="2">
    <source>
        <dbReference type="ARBA" id="ARBA00022833"/>
    </source>
</evidence>
<keyword evidence="3" id="KW-0805">Transcription regulation</keyword>
<name>A0ABR1PXU2_9PEZI</name>
<evidence type="ECO:0000256" key="3">
    <source>
        <dbReference type="ARBA" id="ARBA00023015"/>
    </source>
</evidence>
<dbReference type="EMBL" id="JAQQWE010000008">
    <property type="protein sequence ID" value="KAK7942548.1"/>
    <property type="molecule type" value="Genomic_DNA"/>
</dbReference>
<dbReference type="PROSITE" id="PS00463">
    <property type="entry name" value="ZN2_CY6_FUNGAL_1"/>
    <property type="match status" value="1"/>
</dbReference>
<proteinExistence type="predicted"/>
<keyword evidence="1" id="KW-0479">Metal-binding</keyword>
<dbReference type="Gene3D" id="4.10.240.10">
    <property type="entry name" value="Zn(2)-C6 fungal-type DNA-binding domain"/>
    <property type="match status" value="1"/>
</dbReference>
<dbReference type="SUPFAM" id="SSF57701">
    <property type="entry name" value="Zn2/Cys6 DNA-binding domain"/>
    <property type="match status" value="1"/>
</dbReference>
<dbReference type="GeneID" id="92080945"/>
<dbReference type="InterPro" id="IPR007219">
    <property type="entry name" value="XnlR_reg_dom"/>
</dbReference>
<reference evidence="8 9" key="1">
    <citation type="submission" date="2023-01" db="EMBL/GenBank/DDBJ databases">
        <title>Analysis of 21 Apiospora genomes using comparative genomics revels a genus with tremendous synthesis potential of carbohydrate active enzymes and secondary metabolites.</title>
        <authorList>
            <person name="Sorensen T."/>
        </authorList>
    </citation>
    <scope>NUCLEOTIDE SEQUENCE [LARGE SCALE GENOMIC DNA]</scope>
    <source>
        <strain evidence="8 9">CBS 24483</strain>
    </source>
</reference>
<keyword evidence="5" id="KW-0804">Transcription</keyword>
<evidence type="ECO:0000313" key="8">
    <source>
        <dbReference type="EMBL" id="KAK7942548.1"/>
    </source>
</evidence>
<keyword evidence="6" id="KW-0539">Nucleus</keyword>
<dbReference type="Pfam" id="PF04082">
    <property type="entry name" value="Fungal_trans"/>
    <property type="match status" value="1"/>
</dbReference>
<sequence>MESPKRKRARLACQPCRERKRKCDGRDPPCSTCSQWGYECSYPVRQSSSSSLSHTPALGSSPRPPNVIAGPQPLHFDVVTPATIRSTETATSAHDGLRRRVEANSGATTVRRLGLKMDPNRAPRLNLFGWNIGARQLSSSIPLTAPLLVTEITSLDHMKALAQVYFDKLDPCYGFIDKHQFFDRLHSRWTSEPEPSVYDSVLAGVAALGCLFSQRNCTVTELHLVQSARSTLDRHIFSASASLDLLTGWLLRTIHLRLTDSPHATWIASSTLMHLIEALGLHSDSDVNPVFVSSFPPGAQCDPDLKRRIVGVSHHLNAWTSFDLGLSRVLFQKHDLPLPPAPKLGDYTAELIRLLPTSVNLDPSVAAEDAGLLSTLSDILNGSHTQSPSIMAQTNLVLCLVRRILSQNLDMSTLAEQVLDLLRKALGCARSMAQDCSPWHQVANVPFHIICVLLIIDTRSSLAILPDAIQTVGFVASIYDTETMRDAKRTAYLLVLLHQQRRKDDVAVFSKALAENQPEPRTDLASPIPTNFSNSEDHAWLEALVADLPSLRDADLDEFLNTDMTGGPLFLGA</sequence>
<feature type="domain" description="Zn(2)-C6 fungal-type" evidence="7">
    <location>
        <begin position="12"/>
        <end position="42"/>
    </location>
</feature>
<dbReference type="Proteomes" id="UP001391051">
    <property type="component" value="Unassembled WGS sequence"/>
</dbReference>
<keyword evidence="9" id="KW-1185">Reference proteome</keyword>
<accession>A0ABR1PXU2</accession>
<protein>
    <recommendedName>
        <fullName evidence="7">Zn(2)-C6 fungal-type domain-containing protein</fullName>
    </recommendedName>
</protein>
<keyword evidence="4" id="KW-0238">DNA-binding</keyword>
<dbReference type="SMART" id="SM00066">
    <property type="entry name" value="GAL4"/>
    <property type="match status" value="1"/>
</dbReference>
<evidence type="ECO:0000256" key="6">
    <source>
        <dbReference type="ARBA" id="ARBA00023242"/>
    </source>
</evidence>
<dbReference type="InterPro" id="IPR001138">
    <property type="entry name" value="Zn2Cys6_DnaBD"/>
</dbReference>
<dbReference type="InterPro" id="IPR052478">
    <property type="entry name" value="Metabolite_Synth_Reg"/>
</dbReference>
<dbReference type="RefSeq" id="XP_066694579.1">
    <property type="nucleotide sequence ID" value="XM_066847883.1"/>
</dbReference>
<organism evidence="8 9">
    <name type="scientific">Apiospora aurea</name>
    <dbReference type="NCBI Taxonomy" id="335848"/>
    <lineage>
        <taxon>Eukaryota</taxon>
        <taxon>Fungi</taxon>
        <taxon>Dikarya</taxon>
        <taxon>Ascomycota</taxon>
        <taxon>Pezizomycotina</taxon>
        <taxon>Sordariomycetes</taxon>
        <taxon>Xylariomycetidae</taxon>
        <taxon>Amphisphaeriales</taxon>
        <taxon>Apiosporaceae</taxon>
        <taxon>Apiospora</taxon>
    </lineage>
</organism>
<gene>
    <name evidence="8" type="ORF">PG986_011661</name>
</gene>
<keyword evidence="2" id="KW-0862">Zinc</keyword>
<dbReference type="PANTHER" id="PTHR31779:SF5">
    <property type="entry name" value="ZN(II)2CYS6 TRANSCRIPTION FACTOR (EUROFUNG)"/>
    <property type="match status" value="1"/>
</dbReference>
<dbReference type="CDD" id="cd00067">
    <property type="entry name" value="GAL4"/>
    <property type="match status" value="1"/>
</dbReference>
<evidence type="ECO:0000313" key="9">
    <source>
        <dbReference type="Proteomes" id="UP001391051"/>
    </source>
</evidence>
<evidence type="ECO:0000256" key="4">
    <source>
        <dbReference type="ARBA" id="ARBA00023125"/>
    </source>
</evidence>
<dbReference type="InterPro" id="IPR036864">
    <property type="entry name" value="Zn2-C6_fun-type_DNA-bd_sf"/>
</dbReference>
<comment type="caution">
    <text evidence="8">The sequence shown here is derived from an EMBL/GenBank/DDBJ whole genome shotgun (WGS) entry which is preliminary data.</text>
</comment>
<dbReference type="PANTHER" id="PTHR31779">
    <property type="entry name" value="2-NITROPROPANE DIOXYGENASE FAMILY, PUTATIVE (AFU_ORTHOLOGUE AFUA_2G17430)-RELATED"/>
    <property type="match status" value="1"/>
</dbReference>
<evidence type="ECO:0000256" key="1">
    <source>
        <dbReference type="ARBA" id="ARBA00022723"/>
    </source>
</evidence>
<dbReference type="PROSITE" id="PS50048">
    <property type="entry name" value="ZN2_CY6_FUNGAL_2"/>
    <property type="match status" value="1"/>
</dbReference>
<dbReference type="CDD" id="cd12148">
    <property type="entry name" value="fungal_TF_MHR"/>
    <property type="match status" value="1"/>
</dbReference>
<dbReference type="Pfam" id="PF00172">
    <property type="entry name" value="Zn_clus"/>
    <property type="match status" value="1"/>
</dbReference>
<evidence type="ECO:0000259" key="7">
    <source>
        <dbReference type="PROSITE" id="PS50048"/>
    </source>
</evidence>
<evidence type="ECO:0000256" key="5">
    <source>
        <dbReference type="ARBA" id="ARBA00023163"/>
    </source>
</evidence>